<dbReference type="PANTHER" id="PTHR42037:SF1">
    <property type="match status" value="1"/>
</dbReference>
<keyword evidence="3" id="KW-1185">Reference proteome</keyword>
<dbReference type="Pfam" id="PF14441">
    <property type="entry name" value="OTT_1508_deam"/>
    <property type="match status" value="1"/>
</dbReference>
<gene>
    <name evidence="2" type="ORF">KAF25_006135</name>
</gene>
<feature type="region of interest" description="Disordered" evidence="1">
    <location>
        <begin position="442"/>
        <end position="465"/>
    </location>
</feature>
<accession>A0A9P7KSM3</accession>
<sequence>MASNDLVPLRPKQKRRLYEPIIMYKALTDIAHEEGALRDSEVSERPMNEEQKYHYFLNRLASICDSTKGGKTVTSITILDGEDKFTYAFGCNQINTSDLFETRDFLTALLKKLSGAHGLGQEEKRSVERDVLKMILTFNSPRISCYLGELKRSIGQCVEYCSRQTNADATSIGDALTTLDRGIKDITFKGLDERQCQEAYKDIFQAIKGFLTDNVKVYMGERAATQGRFNDGRSSECWPDLRHNLSRLQNYKRTAQDLIEAESEWSELFQEFVVVPIESSLKDPNPLGRKSESADAIIGRMCGDEASQQRYRTLAQNLQVMNLDDRIKKRNTSSFRPIVHAEILVLEWVMAESRPHPAKFFNHWKYIGSSKGACQLCRYYFDTPGQHDGIETRPSHGNLYTNWRFPDLYESDGSLGKTRRQTIFNYVIEKIRVEAQSILVSRNSEGRRHDSSTHPLSVRDTDAQTELRAPSLADIDELEQEFAEGLSLDSPDNSFEESTPDNSFEESTPDDDDHDDGGTSLR</sequence>
<dbReference type="AlphaFoldDB" id="A0A9P7KSM3"/>
<dbReference type="EMBL" id="JAGPUO010000017">
    <property type="protein sequence ID" value="KAG5657571.1"/>
    <property type="molecule type" value="Genomic_DNA"/>
</dbReference>
<dbReference type="PANTHER" id="PTHR42037">
    <property type="match status" value="1"/>
</dbReference>
<dbReference type="Proteomes" id="UP000782241">
    <property type="component" value="Unassembled WGS sequence"/>
</dbReference>
<evidence type="ECO:0000256" key="1">
    <source>
        <dbReference type="SAM" id="MobiDB-lite"/>
    </source>
</evidence>
<proteinExistence type="predicted"/>
<organism evidence="2 3">
    <name type="scientific">Fusarium avenaceum</name>
    <dbReference type="NCBI Taxonomy" id="40199"/>
    <lineage>
        <taxon>Eukaryota</taxon>
        <taxon>Fungi</taxon>
        <taxon>Dikarya</taxon>
        <taxon>Ascomycota</taxon>
        <taxon>Pezizomycotina</taxon>
        <taxon>Sordariomycetes</taxon>
        <taxon>Hypocreomycetidae</taxon>
        <taxon>Hypocreales</taxon>
        <taxon>Nectriaceae</taxon>
        <taxon>Fusarium</taxon>
        <taxon>Fusarium tricinctum species complex</taxon>
    </lineage>
</organism>
<feature type="compositionally biased region" description="Basic and acidic residues" evidence="1">
    <location>
        <begin position="444"/>
        <end position="462"/>
    </location>
</feature>
<dbReference type="InterPro" id="IPR027796">
    <property type="entry name" value="OTT_1508_deam-like"/>
</dbReference>
<evidence type="ECO:0000313" key="3">
    <source>
        <dbReference type="Proteomes" id="UP000782241"/>
    </source>
</evidence>
<feature type="region of interest" description="Disordered" evidence="1">
    <location>
        <begin position="479"/>
        <end position="522"/>
    </location>
</feature>
<feature type="compositionally biased region" description="Acidic residues" evidence="1">
    <location>
        <begin position="494"/>
        <end position="515"/>
    </location>
</feature>
<name>A0A9P7KSM3_9HYPO</name>
<comment type="caution">
    <text evidence="2">The sequence shown here is derived from an EMBL/GenBank/DDBJ whole genome shotgun (WGS) entry which is preliminary data.</text>
</comment>
<protein>
    <submittedName>
        <fullName evidence="2">Uncharacterized protein</fullName>
    </submittedName>
</protein>
<reference evidence="2" key="1">
    <citation type="submission" date="2021-04" db="EMBL/GenBank/DDBJ databases">
        <title>Draft genome of Fusarium avenaceum strain F156N33, isolated from an atmospheric sample in Virginia.</title>
        <authorList>
            <person name="Yang S."/>
            <person name="Vinatzer B.A."/>
            <person name="Coleman J."/>
        </authorList>
    </citation>
    <scope>NUCLEOTIDE SEQUENCE</scope>
    <source>
        <strain evidence="2">F156N33</strain>
    </source>
</reference>
<evidence type="ECO:0000313" key="2">
    <source>
        <dbReference type="EMBL" id="KAG5657571.1"/>
    </source>
</evidence>